<proteinExistence type="predicted"/>
<evidence type="ECO:0000313" key="3">
    <source>
        <dbReference type="Proteomes" id="UP000181909"/>
    </source>
</evidence>
<sequence length="162" mass="17523">MDSTADRARDGQESPLRWCPSGDASRPETVVLGVRSGEHDQVVYLAEPVPAADVLGSIPEGIAPNRVLRFASHCVSDCANRVGEACGLIERITTVPAEPGPAAVPRCHLRPHCKWWNQVGVEACHRCPALTTLEPRDDELAVLVADPATTREQLESWIAAEQ</sequence>
<name>A0A1K2F253_STRAR</name>
<reference evidence="2 3" key="1">
    <citation type="submission" date="2016-11" db="EMBL/GenBank/DDBJ databases">
        <authorList>
            <person name="Jaros S."/>
            <person name="Januszkiewicz K."/>
            <person name="Wedrychowicz H."/>
        </authorList>
    </citation>
    <scope>NUCLEOTIDE SEQUENCE [LARGE SCALE GENOMIC DNA]</scope>
    <source>
        <strain evidence="2 3">OK807</strain>
    </source>
</reference>
<gene>
    <name evidence="2" type="ORF">SAMN02787144_102740</name>
</gene>
<organism evidence="2 3">
    <name type="scientific">Streptomyces atratus</name>
    <dbReference type="NCBI Taxonomy" id="1893"/>
    <lineage>
        <taxon>Bacteria</taxon>
        <taxon>Bacillati</taxon>
        <taxon>Actinomycetota</taxon>
        <taxon>Actinomycetes</taxon>
        <taxon>Kitasatosporales</taxon>
        <taxon>Streptomycetaceae</taxon>
        <taxon>Streptomyces</taxon>
    </lineage>
</organism>
<dbReference type="EMBL" id="FPJO01000027">
    <property type="protein sequence ID" value="SFY41316.1"/>
    <property type="molecule type" value="Genomic_DNA"/>
</dbReference>
<dbReference type="STRING" id="1893.SAMN02787144_102740"/>
<evidence type="ECO:0000313" key="2">
    <source>
        <dbReference type="EMBL" id="SFY41316.1"/>
    </source>
</evidence>
<dbReference type="RefSeq" id="WP_072488668.1">
    <property type="nucleotide sequence ID" value="NZ_FPJO01000027.1"/>
</dbReference>
<evidence type="ECO:0008006" key="4">
    <source>
        <dbReference type="Google" id="ProtNLM"/>
    </source>
</evidence>
<protein>
    <recommendedName>
        <fullName evidence="4">Nitrogen fixation protein</fullName>
    </recommendedName>
</protein>
<feature type="region of interest" description="Disordered" evidence="1">
    <location>
        <begin position="1"/>
        <end position="23"/>
    </location>
</feature>
<dbReference type="Proteomes" id="UP000181909">
    <property type="component" value="Unassembled WGS sequence"/>
</dbReference>
<accession>A0A1K2F253</accession>
<feature type="compositionally biased region" description="Basic and acidic residues" evidence="1">
    <location>
        <begin position="1"/>
        <end position="12"/>
    </location>
</feature>
<dbReference type="AlphaFoldDB" id="A0A1K2F253"/>
<dbReference type="OrthoDB" id="571920at2"/>
<evidence type="ECO:0000256" key="1">
    <source>
        <dbReference type="SAM" id="MobiDB-lite"/>
    </source>
</evidence>